<gene>
    <name evidence="1" type="primary">recN_3</name>
    <name evidence="1" type="ORF">KSMBR1_0947</name>
</gene>
<evidence type="ECO:0000313" key="2">
    <source>
        <dbReference type="Proteomes" id="UP000221734"/>
    </source>
</evidence>
<dbReference type="RefSeq" id="WP_261341086.1">
    <property type="nucleotide sequence ID" value="NZ_LT934425.1"/>
</dbReference>
<reference evidence="2" key="1">
    <citation type="submission" date="2017-10" db="EMBL/GenBank/DDBJ databases">
        <authorList>
            <person name="Frank J."/>
        </authorList>
    </citation>
    <scope>NUCLEOTIDE SEQUENCE [LARGE SCALE GENOMIC DNA]</scope>
</reference>
<dbReference type="AlphaFoldDB" id="A0A2C9CCZ8"/>
<accession>A0A2C9CCZ8</accession>
<keyword evidence="2" id="KW-1185">Reference proteome</keyword>
<sequence>MAGEHRIEEIADMIRGAEKTDITRKQAREMLRDAKKKNKAGN</sequence>
<dbReference type="Proteomes" id="UP000221734">
    <property type="component" value="Chromosome Kuenenia_stuttgartiensis_MBR1"/>
</dbReference>
<protein>
    <submittedName>
        <fullName evidence="1">Uncharacterized protein</fullName>
    </submittedName>
</protein>
<evidence type="ECO:0000313" key="1">
    <source>
        <dbReference type="EMBL" id="SOH03458.1"/>
    </source>
</evidence>
<proteinExistence type="predicted"/>
<name>A0A2C9CCZ8_KUEST</name>
<dbReference type="KEGG" id="kst:KSMBR1_0947"/>
<dbReference type="EMBL" id="LT934425">
    <property type="protein sequence ID" value="SOH03458.1"/>
    <property type="molecule type" value="Genomic_DNA"/>
</dbReference>
<organism evidence="1 2">
    <name type="scientific">Kuenenia stuttgartiensis</name>
    <dbReference type="NCBI Taxonomy" id="174633"/>
    <lineage>
        <taxon>Bacteria</taxon>
        <taxon>Pseudomonadati</taxon>
        <taxon>Planctomycetota</taxon>
        <taxon>Candidatus Brocadiia</taxon>
        <taxon>Candidatus Brocadiales</taxon>
        <taxon>Candidatus Brocadiaceae</taxon>
        <taxon>Candidatus Kuenenia</taxon>
    </lineage>
</organism>